<dbReference type="Proteomes" id="UP000678513">
    <property type="component" value="Chromosome"/>
</dbReference>
<accession>A0ABX7Y5B6</accession>
<evidence type="ECO:0000313" key="1">
    <source>
        <dbReference type="EMBL" id="QUC08021.1"/>
    </source>
</evidence>
<name>A0ABX7Y5B6_9ACTN</name>
<dbReference type="Gene3D" id="3.40.50.2000">
    <property type="entry name" value="Glycogen Phosphorylase B"/>
    <property type="match status" value="1"/>
</dbReference>
<dbReference type="EMBL" id="CP072384">
    <property type="protein sequence ID" value="QUC08021.1"/>
    <property type="molecule type" value="Genomic_DNA"/>
</dbReference>
<dbReference type="RefSeq" id="WP_212323436.1">
    <property type="nucleotide sequence ID" value="NZ_AP024463.1"/>
</dbReference>
<keyword evidence="2" id="KW-1185">Reference proteome</keyword>
<organism evidence="1 2">
    <name type="scientific">Arachnia rubra</name>
    <dbReference type="NCBI Taxonomy" id="1547448"/>
    <lineage>
        <taxon>Bacteria</taxon>
        <taxon>Bacillati</taxon>
        <taxon>Actinomycetota</taxon>
        <taxon>Actinomycetes</taxon>
        <taxon>Propionibacteriales</taxon>
        <taxon>Propionibacteriaceae</taxon>
        <taxon>Arachnia</taxon>
    </lineage>
</organism>
<evidence type="ECO:0000313" key="2">
    <source>
        <dbReference type="Proteomes" id="UP000678513"/>
    </source>
</evidence>
<proteinExistence type="predicted"/>
<reference evidence="1 2" key="1">
    <citation type="submission" date="2021-03" db="EMBL/GenBank/DDBJ databases">
        <title>Human Oral Microbial Genomes.</title>
        <authorList>
            <person name="Johnston C.D."/>
            <person name="Chen T."/>
            <person name="Dewhirst F.E."/>
        </authorList>
    </citation>
    <scope>NUCLEOTIDE SEQUENCE [LARGE SCALE GENOMIC DNA]</scope>
    <source>
        <strain evidence="1 2">DSMZ 100122</strain>
    </source>
</reference>
<sequence length="346" mass="38431">MRPVLAIGPSNYAGQATAWARAVAAHLPADAWSFSGVPLRGGGFHFEVDRLLGRFAFRTPVAWKSRARRMFEGVTHVALDGFMSFARWDRASHFQADARQLAEMGYSMALIAHGSDVRDPLAHMARDEWSYFTVGDDDWRASLIRRTEINRGFAEGCGWPVFHSTPDMGFDLPSSTWLPVVVDVGAWASDAPLLERERPLVVHVPSQRHPPIKGTQFIDPVLRRLHDEGAIEYVAPSGLPHAQLRELVKSCDVVVDQVMFGSYGVAAVEAMAAGRVCVGRMIDAVRERMPESPQLLEATPQTLYEVVASIRDRRDELRAQAAAGREFAHTWHDGRLSAERLAPWLG</sequence>
<dbReference type="SUPFAM" id="SSF53756">
    <property type="entry name" value="UDP-Glycosyltransferase/glycogen phosphorylase"/>
    <property type="match status" value="1"/>
</dbReference>
<protein>
    <submittedName>
        <fullName evidence="1">Glycosyltransferase</fullName>
    </submittedName>
</protein>
<gene>
    <name evidence="1" type="ORF">J5A65_14120</name>
</gene>